<evidence type="ECO:0000313" key="3">
    <source>
        <dbReference type="Proteomes" id="UP000799777"/>
    </source>
</evidence>
<keyword evidence="3" id="KW-1185">Reference proteome</keyword>
<feature type="compositionally biased region" description="Polar residues" evidence="1">
    <location>
        <begin position="1"/>
        <end position="26"/>
    </location>
</feature>
<dbReference type="AlphaFoldDB" id="A0A9P4LJY0"/>
<accession>A0A9P4LJY0</accession>
<dbReference type="Proteomes" id="UP000799777">
    <property type="component" value="Unassembled WGS sequence"/>
</dbReference>
<reference evidence="2" key="1">
    <citation type="journal article" date="2020" name="Stud. Mycol.">
        <title>101 Dothideomycetes genomes: a test case for predicting lifestyles and emergence of pathogens.</title>
        <authorList>
            <person name="Haridas S."/>
            <person name="Albert R."/>
            <person name="Binder M."/>
            <person name="Bloem J."/>
            <person name="Labutti K."/>
            <person name="Salamov A."/>
            <person name="Andreopoulos B."/>
            <person name="Baker S."/>
            <person name="Barry K."/>
            <person name="Bills G."/>
            <person name="Bluhm B."/>
            <person name="Cannon C."/>
            <person name="Castanera R."/>
            <person name="Culley D."/>
            <person name="Daum C."/>
            <person name="Ezra D."/>
            <person name="Gonzalez J."/>
            <person name="Henrissat B."/>
            <person name="Kuo A."/>
            <person name="Liang C."/>
            <person name="Lipzen A."/>
            <person name="Lutzoni F."/>
            <person name="Magnuson J."/>
            <person name="Mondo S."/>
            <person name="Nolan M."/>
            <person name="Ohm R."/>
            <person name="Pangilinan J."/>
            <person name="Park H.-J."/>
            <person name="Ramirez L."/>
            <person name="Alfaro M."/>
            <person name="Sun H."/>
            <person name="Tritt A."/>
            <person name="Yoshinaga Y."/>
            <person name="Zwiers L.-H."/>
            <person name="Turgeon B."/>
            <person name="Goodwin S."/>
            <person name="Spatafora J."/>
            <person name="Crous P."/>
            <person name="Grigoriev I."/>
        </authorList>
    </citation>
    <scope>NUCLEOTIDE SEQUENCE</scope>
    <source>
        <strain evidence="2">CBS 110217</strain>
    </source>
</reference>
<gene>
    <name evidence="2" type="ORF">EK21DRAFT_112587</name>
</gene>
<organism evidence="2 3">
    <name type="scientific">Setomelanomma holmii</name>
    <dbReference type="NCBI Taxonomy" id="210430"/>
    <lineage>
        <taxon>Eukaryota</taxon>
        <taxon>Fungi</taxon>
        <taxon>Dikarya</taxon>
        <taxon>Ascomycota</taxon>
        <taxon>Pezizomycotina</taxon>
        <taxon>Dothideomycetes</taxon>
        <taxon>Pleosporomycetidae</taxon>
        <taxon>Pleosporales</taxon>
        <taxon>Pleosporineae</taxon>
        <taxon>Phaeosphaeriaceae</taxon>
        <taxon>Setomelanomma</taxon>
    </lineage>
</organism>
<comment type="caution">
    <text evidence="2">The sequence shown here is derived from an EMBL/GenBank/DDBJ whole genome shotgun (WGS) entry which is preliminary data.</text>
</comment>
<evidence type="ECO:0000256" key="1">
    <source>
        <dbReference type="SAM" id="MobiDB-lite"/>
    </source>
</evidence>
<sequence length="389" mass="45165">MAPKRTNNPQEGDNATTRRSSESPARSVTKLDTPLPRLTIADRVIPPKYKVRRILAERPTTGRVRKQRKAVTEFLVEWLPTWQLSTTLGKGKDSVEAEWRTLKTKRMTFDHEKVTYLHDDNLTENDNARQHRAMAEFLFKKVRQELGIRKDGSYADWDVEGGFPLKEIIKTAEWEFADADEAARAARLTGRNMNITAGMVLRRSLRYMRDGQDSRFVDIRVRYLGQVDSNIKSTTEGRPTRTTRQILQPMCDPIFKTLDPDNWEEEDVCKEDIAALVDLIWDLTENAPFVFANDWLMFFSRLFLASGDIGDLLQDSGVHLGENWQARTRDRFILKYRLANEDDDRTPHDIQETYLTLRDMIQDVHRGITGKEKIHPEYFLFEEKKGADV</sequence>
<dbReference type="EMBL" id="ML978197">
    <property type="protein sequence ID" value="KAF2029716.1"/>
    <property type="molecule type" value="Genomic_DNA"/>
</dbReference>
<dbReference type="OrthoDB" id="3800963at2759"/>
<evidence type="ECO:0000313" key="2">
    <source>
        <dbReference type="EMBL" id="KAF2029716.1"/>
    </source>
</evidence>
<feature type="region of interest" description="Disordered" evidence="1">
    <location>
        <begin position="1"/>
        <end position="33"/>
    </location>
</feature>
<protein>
    <submittedName>
        <fullName evidence="2">Uncharacterized protein</fullName>
    </submittedName>
</protein>
<proteinExistence type="predicted"/>
<name>A0A9P4LJY0_9PLEO</name>